<comment type="caution">
    <text evidence="2">The sequence shown here is derived from an EMBL/GenBank/DDBJ whole genome shotgun (WGS) entry which is preliminary data.</text>
</comment>
<dbReference type="Proteomes" id="UP001595279">
    <property type="component" value="Unassembled WGS sequence"/>
</dbReference>
<dbReference type="Pfam" id="PF20563">
    <property type="entry name" value="DUF6773"/>
    <property type="match status" value="1"/>
</dbReference>
<evidence type="ECO:0000256" key="1">
    <source>
        <dbReference type="SAM" id="Phobius"/>
    </source>
</evidence>
<dbReference type="RefSeq" id="WP_390271728.1">
    <property type="nucleotide sequence ID" value="NZ_JBHRSA010000041.1"/>
</dbReference>
<accession>A0ABV7CVW6</accession>
<protein>
    <submittedName>
        <fullName evidence="2">DUF6773 family protein</fullName>
    </submittedName>
</protein>
<gene>
    <name evidence="2" type="ORF">ACFOGI_09420</name>
</gene>
<feature type="transmembrane region" description="Helical" evidence="1">
    <location>
        <begin position="25"/>
        <end position="43"/>
    </location>
</feature>
<keyword evidence="1" id="KW-0812">Transmembrane</keyword>
<proteinExistence type="predicted"/>
<keyword evidence="3" id="KW-1185">Reference proteome</keyword>
<feature type="transmembrane region" description="Helical" evidence="1">
    <location>
        <begin position="127"/>
        <end position="154"/>
    </location>
</feature>
<evidence type="ECO:0000313" key="3">
    <source>
        <dbReference type="Proteomes" id="UP001595279"/>
    </source>
</evidence>
<reference evidence="3" key="1">
    <citation type="journal article" date="2019" name="Int. J. Syst. Evol. Microbiol.">
        <title>The Global Catalogue of Microorganisms (GCM) 10K type strain sequencing project: providing services to taxonomists for standard genome sequencing and annotation.</title>
        <authorList>
            <consortium name="The Broad Institute Genomics Platform"/>
            <consortium name="The Broad Institute Genome Sequencing Center for Infectious Disease"/>
            <person name="Wu L."/>
            <person name="Ma J."/>
        </authorList>
    </citation>
    <scope>NUCLEOTIDE SEQUENCE [LARGE SCALE GENOMIC DNA]</scope>
    <source>
        <strain evidence="3">KCTC 13128</strain>
    </source>
</reference>
<dbReference type="InterPro" id="IPR046664">
    <property type="entry name" value="DUF6773"/>
</dbReference>
<sequence length="176" mass="20109">MGIFRKNRMEDERVTAMQNKIYRELYWLVLVICIVSIFLKFSLYGWHLERIYTELAILIGQGSYYTLRVIRLGIYSDEVELHDRKSRWPRRKKEAIIGLLGGVGLSLFFGMRSALVYGEGTTESVSYFFLVFFVSLLIYVPLLAGGIGISHILMKRASDSSAGKQLDNNGGSNEKH</sequence>
<feature type="transmembrane region" description="Helical" evidence="1">
    <location>
        <begin position="95"/>
        <end position="115"/>
    </location>
</feature>
<dbReference type="EMBL" id="JBHRSA010000041">
    <property type="protein sequence ID" value="MFC3040463.1"/>
    <property type="molecule type" value="Genomic_DNA"/>
</dbReference>
<name>A0ABV7CVW6_9BACI</name>
<evidence type="ECO:0000313" key="2">
    <source>
        <dbReference type="EMBL" id="MFC3040463.1"/>
    </source>
</evidence>
<organism evidence="2 3">
    <name type="scientific">Virgibacillus xinjiangensis</name>
    <dbReference type="NCBI Taxonomy" id="393090"/>
    <lineage>
        <taxon>Bacteria</taxon>
        <taxon>Bacillati</taxon>
        <taxon>Bacillota</taxon>
        <taxon>Bacilli</taxon>
        <taxon>Bacillales</taxon>
        <taxon>Bacillaceae</taxon>
        <taxon>Virgibacillus</taxon>
    </lineage>
</organism>
<feature type="transmembrane region" description="Helical" evidence="1">
    <location>
        <begin position="55"/>
        <end position="74"/>
    </location>
</feature>
<keyword evidence="1" id="KW-0472">Membrane</keyword>
<keyword evidence="1" id="KW-1133">Transmembrane helix</keyword>